<dbReference type="Gene3D" id="1.10.287.130">
    <property type="match status" value="1"/>
</dbReference>
<dbReference type="EC" id="2.7.13.3" evidence="2"/>
<dbReference type="PANTHER" id="PTHR43065">
    <property type="entry name" value="SENSOR HISTIDINE KINASE"/>
    <property type="match status" value="1"/>
</dbReference>
<dbReference type="GO" id="GO:0000155">
    <property type="term" value="F:phosphorelay sensor kinase activity"/>
    <property type="evidence" value="ECO:0007669"/>
    <property type="project" value="InterPro"/>
</dbReference>
<comment type="catalytic activity">
    <reaction evidence="1">
        <text>ATP + protein L-histidine = ADP + protein N-phospho-L-histidine.</text>
        <dbReference type="EC" id="2.7.13.3"/>
    </reaction>
</comment>
<accession>A0A2K9LHJ6</accession>
<dbReference type="CDD" id="cd00075">
    <property type="entry name" value="HATPase"/>
    <property type="match status" value="1"/>
</dbReference>
<dbReference type="InterPro" id="IPR004358">
    <property type="entry name" value="Sig_transdc_His_kin-like_C"/>
</dbReference>
<dbReference type="Proteomes" id="UP000235116">
    <property type="component" value="Chromosome"/>
</dbReference>
<dbReference type="SUPFAM" id="SSF47384">
    <property type="entry name" value="Homodimeric domain of signal transducing histidine kinase"/>
    <property type="match status" value="1"/>
</dbReference>
<evidence type="ECO:0000313" key="7">
    <source>
        <dbReference type="Proteomes" id="UP000235116"/>
    </source>
</evidence>
<dbReference type="KEGG" id="kak:Kalk_04000"/>
<dbReference type="PANTHER" id="PTHR43065:SF29">
    <property type="entry name" value="SENSOR PROTEIN KINASE FLES"/>
    <property type="match status" value="1"/>
</dbReference>
<proteinExistence type="predicted"/>
<keyword evidence="3" id="KW-0597">Phosphoprotein</keyword>
<dbReference type="SMART" id="SM00388">
    <property type="entry name" value="HisKA"/>
    <property type="match status" value="1"/>
</dbReference>
<evidence type="ECO:0000313" key="6">
    <source>
        <dbReference type="EMBL" id="AUM11631.1"/>
    </source>
</evidence>
<feature type="domain" description="Histidine kinase" evidence="5">
    <location>
        <begin position="210"/>
        <end position="421"/>
    </location>
</feature>
<evidence type="ECO:0000256" key="2">
    <source>
        <dbReference type="ARBA" id="ARBA00012438"/>
    </source>
</evidence>
<dbReference type="Pfam" id="PF00512">
    <property type="entry name" value="HisKA"/>
    <property type="match status" value="1"/>
</dbReference>
<dbReference type="InterPro" id="IPR003661">
    <property type="entry name" value="HisK_dim/P_dom"/>
</dbReference>
<dbReference type="PROSITE" id="PS50109">
    <property type="entry name" value="HIS_KIN"/>
    <property type="match status" value="1"/>
</dbReference>
<dbReference type="AlphaFoldDB" id="A0A2K9LHJ6"/>
<sequence>MGTGFAFDVPIASKMEFLMSAVAFDTKVNKGADISNHPRHDLQLRLQTAFSAFSNISSQLTNSYQELEQRVDELQLELAQTDMARVREHTAREVLAERLDVVINAMPVSVILLDGRGVVAKSNAMADELFGDTVTGQRWLDIIRTHFSPRPADGHEVTLNNGKLVSIATQSLNGEPGQIIVLNDQTETRQLQHKLNHHRKLSEMGKMTASLAHQVRTPLSTAILYADHLSSESLSEERRLRYAAKLKSRLMQLEQQVRDMLIFSRGGVVLDSVLTIEHLTGIFKTRAEDCQNTRRAVIEFGRDVPAGCVRCNSDLLASVFANLIDNAIEACTAMGTTPKVRIESIRAKASFIEFSILDNGPGIPPGHEDKVLEPFYTTKSTGTGLGLAVVKAVIESHGGQFSVGNGAHGGAVASILLPLFQDKPADSVEA</sequence>
<dbReference type="EMBL" id="CP022684">
    <property type="protein sequence ID" value="AUM11631.1"/>
    <property type="molecule type" value="Genomic_DNA"/>
</dbReference>
<dbReference type="SUPFAM" id="SSF55874">
    <property type="entry name" value="ATPase domain of HSP90 chaperone/DNA topoisomerase II/histidine kinase"/>
    <property type="match status" value="1"/>
</dbReference>
<protein>
    <recommendedName>
        <fullName evidence="2">histidine kinase</fullName>
        <ecNumber evidence="2">2.7.13.3</ecNumber>
    </recommendedName>
</protein>
<keyword evidence="4" id="KW-0175">Coiled coil</keyword>
<keyword evidence="7" id="KW-1185">Reference proteome</keyword>
<dbReference type="SMART" id="SM00387">
    <property type="entry name" value="HATPase_c"/>
    <property type="match status" value="1"/>
</dbReference>
<evidence type="ECO:0000256" key="4">
    <source>
        <dbReference type="SAM" id="Coils"/>
    </source>
</evidence>
<dbReference type="InterPro" id="IPR005467">
    <property type="entry name" value="His_kinase_dom"/>
</dbReference>
<evidence type="ECO:0000256" key="3">
    <source>
        <dbReference type="ARBA" id="ARBA00022553"/>
    </source>
</evidence>
<feature type="coiled-coil region" evidence="4">
    <location>
        <begin position="57"/>
        <end position="84"/>
    </location>
</feature>
<dbReference type="Pfam" id="PF02518">
    <property type="entry name" value="HATPase_c"/>
    <property type="match status" value="1"/>
</dbReference>
<evidence type="ECO:0000259" key="5">
    <source>
        <dbReference type="PROSITE" id="PS50109"/>
    </source>
</evidence>
<dbReference type="CDD" id="cd00082">
    <property type="entry name" value="HisKA"/>
    <property type="match status" value="1"/>
</dbReference>
<dbReference type="SUPFAM" id="SSF55785">
    <property type="entry name" value="PYP-like sensor domain (PAS domain)"/>
    <property type="match status" value="1"/>
</dbReference>
<gene>
    <name evidence="6" type="ORF">Kalk_04000</name>
</gene>
<dbReference type="InterPro" id="IPR036097">
    <property type="entry name" value="HisK_dim/P_sf"/>
</dbReference>
<dbReference type="InterPro" id="IPR035965">
    <property type="entry name" value="PAS-like_dom_sf"/>
</dbReference>
<reference evidence="7" key="1">
    <citation type="submission" date="2017-08" db="EMBL/GenBank/DDBJ databases">
        <title>Direct submision.</title>
        <authorList>
            <person name="Kim S.-J."/>
            <person name="Rhee S.-K."/>
        </authorList>
    </citation>
    <scope>NUCLEOTIDE SEQUENCE [LARGE SCALE GENOMIC DNA]</scope>
    <source>
        <strain evidence="7">GI5</strain>
    </source>
</reference>
<name>A0A2K9LHJ6_9GAMM</name>
<dbReference type="Gene3D" id="3.30.565.10">
    <property type="entry name" value="Histidine kinase-like ATPase, C-terminal domain"/>
    <property type="match status" value="1"/>
</dbReference>
<dbReference type="InterPro" id="IPR003594">
    <property type="entry name" value="HATPase_dom"/>
</dbReference>
<dbReference type="InterPro" id="IPR036890">
    <property type="entry name" value="HATPase_C_sf"/>
</dbReference>
<dbReference type="PRINTS" id="PR00344">
    <property type="entry name" value="BCTRLSENSOR"/>
</dbReference>
<organism evidence="6 7">
    <name type="scientific">Ketobacter alkanivorans</name>
    <dbReference type="NCBI Taxonomy" id="1917421"/>
    <lineage>
        <taxon>Bacteria</taxon>
        <taxon>Pseudomonadati</taxon>
        <taxon>Pseudomonadota</taxon>
        <taxon>Gammaproteobacteria</taxon>
        <taxon>Pseudomonadales</taxon>
        <taxon>Ketobacteraceae</taxon>
        <taxon>Ketobacter</taxon>
    </lineage>
</organism>
<evidence type="ECO:0000256" key="1">
    <source>
        <dbReference type="ARBA" id="ARBA00000085"/>
    </source>
</evidence>